<dbReference type="RefSeq" id="WP_041065238.1">
    <property type="nucleotide sequence ID" value="NZ_JXAL01000024.1"/>
</dbReference>
<gene>
    <name evidence="1" type="ORF">SD71_16115</name>
</gene>
<reference evidence="1 2" key="1">
    <citation type="submission" date="2014-12" db="EMBL/GenBank/DDBJ databases">
        <title>Draft genome sequence of Cohnella kolymensis strain B-2846.</title>
        <authorList>
            <person name="Karlyshev A.V."/>
            <person name="Kudryashova E.B."/>
        </authorList>
    </citation>
    <scope>NUCLEOTIDE SEQUENCE [LARGE SCALE GENOMIC DNA]</scope>
    <source>
        <strain evidence="1 2">VKM B-2846</strain>
    </source>
</reference>
<sequence>MPEKYTLRDEPDKTMFVFQRLGKVYGHIIKNRTDKAPAKFIFETEKYNSIDELKAQYPEEGN</sequence>
<dbReference type="EMBL" id="JXAL01000024">
    <property type="protein sequence ID" value="KIL35151.1"/>
    <property type="molecule type" value="Genomic_DNA"/>
</dbReference>
<evidence type="ECO:0000313" key="1">
    <source>
        <dbReference type="EMBL" id="KIL35151.1"/>
    </source>
</evidence>
<evidence type="ECO:0008006" key="3">
    <source>
        <dbReference type="Google" id="ProtNLM"/>
    </source>
</evidence>
<protein>
    <recommendedName>
        <fullName evidence="3">Phage protein</fullName>
    </recommendedName>
</protein>
<evidence type="ECO:0000313" key="2">
    <source>
        <dbReference type="Proteomes" id="UP000054526"/>
    </source>
</evidence>
<name>A0ABR5A2D0_9BACL</name>
<proteinExistence type="predicted"/>
<dbReference type="Proteomes" id="UP000054526">
    <property type="component" value="Unassembled WGS sequence"/>
</dbReference>
<comment type="caution">
    <text evidence="1">The sequence shown here is derived from an EMBL/GenBank/DDBJ whole genome shotgun (WGS) entry which is preliminary data.</text>
</comment>
<accession>A0ABR5A2D0</accession>
<organism evidence="1 2">
    <name type="scientific">Cohnella kolymensis</name>
    <dbReference type="NCBI Taxonomy" id="1590652"/>
    <lineage>
        <taxon>Bacteria</taxon>
        <taxon>Bacillati</taxon>
        <taxon>Bacillota</taxon>
        <taxon>Bacilli</taxon>
        <taxon>Bacillales</taxon>
        <taxon>Paenibacillaceae</taxon>
        <taxon>Cohnella</taxon>
    </lineage>
</organism>
<keyword evidence="2" id="KW-1185">Reference proteome</keyword>